<dbReference type="PATRIC" id="fig|34073.19.peg.3145"/>
<evidence type="ECO:0000313" key="2">
    <source>
        <dbReference type="Proteomes" id="UP000035170"/>
    </source>
</evidence>
<dbReference type="AlphaFoldDB" id="A0A0H2MFT2"/>
<gene>
    <name evidence="1" type="ORF">VPARA_30610</name>
</gene>
<comment type="caution">
    <text evidence="1">The sequence shown here is derived from an EMBL/GenBank/DDBJ whole genome shotgun (WGS) entry which is preliminary data.</text>
</comment>
<name>A0A0H2MFT2_VARPD</name>
<reference evidence="1 2" key="1">
    <citation type="submission" date="2015-03" db="EMBL/GenBank/DDBJ databases">
        <title>Genome sequence of Variovorax paradoxus TBEA6.</title>
        <authorList>
            <person name="Poehlein A."/>
            <person name="Schuldes J."/>
            <person name="Wuebbeler J.H."/>
            <person name="Hiessl S."/>
            <person name="Steinbuechel A."/>
            <person name="Daniel R."/>
        </authorList>
    </citation>
    <scope>NUCLEOTIDE SEQUENCE [LARGE SCALE GENOMIC DNA]</scope>
    <source>
        <strain evidence="1 2">TBEA6</strain>
    </source>
</reference>
<sequence>MAGTRGKDEFSYFSLEGCVAAMIRVEAARGGPLIH</sequence>
<evidence type="ECO:0000313" key="1">
    <source>
        <dbReference type="EMBL" id="KLN55695.1"/>
    </source>
</evidence>
<keyword evidence="2" id="KW-1185">Reference proteome</keyword>
<proteinExistence type="predicted"/>
<accession>A0A0H2MFT2</accession>
<dbReference type="EMBL" id="JZWI01000015">
    <property type="protein sequence ID" value="KLN55695.1"/>
    <property type="molecule type" value="Genomic_DNA"/>
</dbReference>
<organism evidence="1 2">
    <name type="scientific">Variovorax paradoxus</name>
    <dbReference type="NCBI Taxonomy" id="34073"/>
    <lineage>
        <taxon>Bacteria</taxon>
        <taxon>Pseudomonadati</taxon>
        <taxon>Pseudomonadota</taxon>
        <taxon>Betaproteobacteria</taxon>
        <taxon>Burkholderiales</taxon>
        <taxon>Comamonadaceae</taxon>
        <taxon>Variovorax</taxon>
    </lineage>
</organism>
<protein>
    <submittedName>
        <fullName evidence="1">Uncharacterized protein</fullName>
    </submittedName>
</protein>
<dbReference type="Proteomes" id="UP000035170">
    <property type="component" value="Unassembled WGS sequence"/>
</dbReference>